<feature type="region of interest" description="Disordered" evidence="7">
    <location>
        <begin position="45"/>
        <end position="69"/>
    </location>
</feature>
<evidence type="ECO:0000256" key="5">
    <source>
        <dbReference type="ARBA" id="ARBA00022777"/>
    </source>
</evidence>
<feature type="domain" description="POLO box" evidence="8">
    <location>
        <begin position="268"/>
        <end position="350"/>
    </location>
</feature>
<dbReference type="InterPro" id="IPR000959">
    <property type="entry name" value="POLO_box_dom"/>
</dbReference>
<dbReference type="WBParaSite" id="SPAL_0001298100.1">
    <property type="protein sequence ID" value="SPAL_0001298100.1"/>
    <property type="gene ID" value="SPAL_0001298100"/>
</dbReference>
<keyword evidence="5" id="KW-0418">Kinase</keyword>
<dbReference type="GO" id="GO:0005524">
    <property type="term" value="F:ATP binding"/>
    <property type="evidence" value="ECO:0007669"/>
    <property type="project" value="UniProtKB-KW"/>
</dbReference>
<dbReference type="CDD" id="cd13118">
    <property type="entry name" value="POLO_box_1"/>
    <property type="match status" value="1"/>
</dbReference>
<dbReference type="STRING" id="174720.A0A0N5C4V2"/>
<dbReference type="PANTHER" id="PTHR24345:SF0">
    <property type="entry name" value="CELL CYCLE SERINE_THREONINE-PROTEIN KINASE CDC5_MSD2"/>
    <property type="match status" value="1"/>
</dbReference>
<evidence type="ECO:0000256" key="4">
    <source>
        <dbReference type="ARBA" id="ARBA00022741"/>
    </source>
</evidence>
<keyword evidence="4" id="KW-0547">Nucleotide-binding</keyword>
<dbReference type="CDD" id="cd13117">
    <property type="entry name" value="POLO_box_2"/>
    <property type="match status" value="1"/>
</dbReference>
<proteinExistence type="predicted"/>
<dbReference type="Proteomes" id="UP000046392">
    <property type="component" value="Unplaced"/>
</dbReference>
<dbReference type="SUPFAM" id="SSF82615">
    <property type="entry name" value="Polo-box domain"/>
    <property type="match status" value="2"/>
</dbReference>
<evidence type="ECO:0000313" key="10">
    <source>
        <dbReference type="WBParaSite" id="SPAL_0001298100.1"/>
    </source>
</evidence>
<dbReference type="AlphaFoldDB" id="A0A0N5C4V2"/>
<dbReference type="GO" id="GO:0005634">
    <property type="term" value="C:nucleus"/>
    <property type="evidence" value="ECO:0007669"/>
    <property type="project" value="TreeGrafter"/>
</dbReference>
<dbReference type="PANTHER" id="PTHR24345">
    <property type="entry name" value="SERINE/THREONINE-PROTEIN KINASE PLK"/>
    <property type="match status" value="1"/>
</dbReference>
<evidence type="ECO:0000256" key="2">
    <source>
        <dbReference type="ARBA" id="ARBA00022679"/>
    </source>
</evidence>
<keyword evidence="2" id="KW-0808">Transferase</keyword>
<evidence type="ECO:0000259" key="8">
    <source>
        <dbReference type="PROSITE" id="PS50078"/>
    </source>
</evidence>
<reference evidence="10" key="1">
    <citation type="submission" date="2017-02" db="UniProtKB">
        <authorList>
            <consortium name="WormBaseParasite"/>
        </authorList>
    </citation>
    <scope>IDENTIFICATION</scope>
</reference>
<keyword evidence="9" id="KW-1185">Reference proteome</keyword>
<feature type="domain" description="POLO box" evidence="8">
    <location>
        <begin position="168"/>
        <end position="246"/>
    </location>
</feature>
<dbReference type="Pfam" id="PF00659">
    <property type="entry name" value="POLO_box"/>
    <property type="match status" value="2"/>
</dbReference>
<keyword evidence="1" id="KW-0723">Serine/threonine-protein kinase</keyword>
<evidence type="ECO:0000313" key="9">
    <source>
        <dbReference type="Proteomes" id="UP000046392"/>
    </source>
</evidence>
<accession>A0A0N5C4V2</accession>
<protein>
    <submittedName>
        <fullName evidence="10">Polo kinase</fullName>
    </submittedName>
</protein>
<dbReference type="PROSITE" id="PS50078">
    <property type="entry name" value="POLO_BOX"/>
    <property type="match status" value="2"/>
</dbReference>
<organism evidence="9 10">
    <name type="scientific">Strongyloides papillosus</name>
    <name type="common">Intestinal threadworm</name>
    <dbReference type="NCBI Taxonomy" id="174720"/>
    <lineage>
        <taxon>Eukaryota</taxon>
        <taxon>Metazoa</taxon>
        <taxon>Ecdysozoa</taxon>
        <taxon>Nematoda</taxon>
        <taxon>Chromadorea</taxon>
        <taxon>Rhabditida</taxon>
        <taxon>Tylenchina</taxon>
        <taxon>Panagrolaimomorpha</taxon>
        <taxon>Strongyloidoidea</taxon>
        <taxon>Strongyloididae</taxon>
        <taxon>Strongyloides</taxon>
    </lineage>
</organism>
<evidence type="ECO:0000256" key="7">
    <source>
        <dbReference type="SAM" id="MobiDB-lite"/>
    </source>
</evidence>
<keyword evidence="6" id="KW-0067">ATP-binding</keyword>
<evidence type="ECO:0000256" key="6">
    <source>
        <dbReference type="ARBA" id="ARBA00022840"/>
    </source>
</evidence>
<keyword evidence="3" id="KW-0677">Repeat</keyword>
<dbReference type="Gene3D" id="3.30.1120.30">
    <property type="entry name" value="POLO box domain"/>
    <property type="match status" value="2"/>
</dbReference>
<dbReference type="InterPro" id="IPR033695">
    <property type="entry name" value="POLO_box_2"/>
</dbReference>
<name>A0A0N5C4V2_STREA</name>
<evidence type="ECO:0000256" key="1">
    <source>
        <dbReference type="ARBA" id="ARBA00022527"/>
    </source>
</evidence>
<sequence>MIKTLLTPDPNKRPEINDVLKHDYLSSENISKDHLLEYISKKPLANASSQKDPHESNVMPLSRNGNIPREDCKLDATNKAENIFQKGFRLGPCDIGARIVRKYHFDHTLGNSNTPEKELKLDIERKSNFILERVETTLCFLADCEPKRIPSSEMSSIAPSPHVRSRHFVSKWVDLKRMFGFGYQLSDSSIGAFFNDGSHLVADCNMKNFQYVDKNGVREYFEYDRCPTRLDHKLKQYKRFKGYLENGSSTDSPVEEKEIKVVDGGIPILLKWKRDDNCICFLLFNGVLQVNFFEDDTKFIVSLPTKSISIIDKDNKLKNYCCDMLAAHGWDEFLEEKMSRVKRIVEKWLPHKRKHEDDDNSVPRKKIHLVDDF</sequence>
<dbReference type="InterPro" id="IPR036947">
    <property type="entry name" value="POLO_box_dom_sf"/>
</dbReference>
<dbReference type="InterPro" id="IPR033701">
    <property type="entry name" value="POLO_box_1"/>
</dbReference>
<evidence type="ECO:0000256" key="3">
    <source>
        <dbReference type="ARBA" id="ARBA00022737"/>
    </source>
</evidence>
<dbReference type="GO" id="GO:0004674">
    <property type="term" value="F:protein serine/threonine kinase activity"/>
    <property type="evidence" value="ECO:0007669"/>
    <property type="project" value="UniProtKB-KW"/>
</dbReference>